<name>G7IT00_MEDTR</name>
<dbReference type="Gramene" id="rna10248">
    <property type="protein sequence ID" value="RHN74222.1"/>
    <property type="gene ID" value="gene10248"/>
</dbReference>
<gene>
    <name evidence="4" type="primary">11413194</name>
    <name evidence="2" type="ordered locus">MTR_2g059060</name>
    <name evidence="3" type="ORF">MtrunA17_Chr2g0307911</name>
</gene>
<reference evidence="4" key="3">
    <citation type="submission" date="2015-04" db="UniProtKB">
        <authorList>
            <consortium name="EnsemblPlants"/>
        </authorList>
    </citation>
    <scope>IDENTIFICATION</scope>
    <source>
        <strain evidence="4">cv. Jemalong A17</strain>
    </source>
</reference>
<feature type="region of interest" description="Disordered" evidence="1">
    <location>
        <begin position="1"/>
        <end position="54"/>
    </location>
</feature>
<accession>G7IT00</accession>
<dbReference type="OMA" id="MGINGEQ"/>
<reference evidence="3" key="4">
    <citation type="journal article" date="2018" name="Nat. Plants">
        <title>Whole-genome landscape of Medicago truncatula symbiotic genes.</title>
        <authorList>
            <person name="Pecrix Y."/>
            <person name="Gamas P."/>
            <person name="Carrere S."/>
        </authorList>
    </citation>
    <scope>NUCLEOTIDE SEQUENCE</scope>
    <source>
        <tissue evidence="3">Leaves</tissue>
    </source>
</reference>
<sequence>MGTSATATREPREQEEENTITTTTMASVPSSPPRAPLSAAESTTNSTTPFPKQEVKVERNATNNNGVFHADEVKPDLNDGLDHLDSKQCIERFRKYENEYTHRLLNKFFSGKNLNGGNSFYEEIAIGAEVLKTSRVPCFQLYADPVVGFEEQCSKGSTSPAKTQANTPNGKHTEELK</sequence>
<dbReference type="eggNOG" id="ENOG502S34C">
    <property type="taxonomic scope" value="Eukaryota"/>
</dbReference>
<evidence type="ECO:0000313" key="5">
    <source>
        <dbReference type="Proteomes" id="UP000002051"/>
    </source>
</evidence>
<dbReference type="KEGG" id="mtr:11413194"/>
<feature type="compositionally biased region" description="Low complexity" evidence="1">
    <location>
        <begin position="19"/>
        <end position="29"/>
    </location>
</feature>
<reference evidence="2 5" key="2">
    <citation type="journal article" date="2014" name="BMC Genomics">
        <title>An improved genome release (version Mt4.0) for the model legume Medicago truncatula.</title>
        <authorList>
            <person name="Tang H."/>
            <person name="Krishnakumar V."/>
            <person name="Bidwell S."/>
            <person name="Rosen B."/>
            <person name="Chan A."/>
            <person name="Zhou S."/>
            <person name="Gentzbittel L."/>
            <person name="Childs K.L."/>
            <person name="Yandell M."/>
            <person name="Gundlach H."/>
            <person name="Mayer K.F."/>
            <person name="Schwartz D.C."/>
            <person name="Town C.D."/>
        </authorList>
    </citation>
    <scope>GENOME REANNOTATION</scope>
    <source>
        <strain evidence="4 5">cv. Jemalong A17</strain>
    </source>
</reference>
<dbReference type="Proteomes" id="UP000265566">
    <property type="component" value="Chromosome 2"/>
</dbReference>
<dbReference type="HOGENOM" id="CLU_149641_0_0_1"/>
<protein>
    <submittedName>
        <fullName evidence="2 4">Uncharacterized protein</fullName>
    </submittedName>
</protein>
<dbReference type="PANTHER" id="PTHR36078">
    <property type="entry name" value="BNACNNG21220D PROTEIN"/>
    <property type="match status" value="1"/>
</dbReference>
<evidence type="ECO:0000313" key="4">
    <source>
        <dbReference type="EnsemblPlants" id="AES65930"/>
    </source>
</evidence>
<keyword evidence="5" id="KW-1185">Reference proteome</keyword>
<reference evidence="2 5" key="1">
    <citation type="journal article" date="2011" name="Nature">
        <title>The Medicago genome provides insight into the evolution of rhizobial symbioses.</title>
        <authorList>
            <person name="Young N.D."/>
            <person name="Debelle F."/>
            <person name="Oldroyd G.E."/>
            <person name="Geurts R."/>
            <person name="Cannon S.B."/>
            <person name="Udvardi M.K."/>
            <person name="Benedito V.A."/>
            <person name="Mayer K.F."/>
            <person name="Gouzy J."/>
            <person name="Schoof H."/>
            <person name="Van de Peer Y."/>
            <person name="Proost S."/>
            <person name="Cook D.R."/>
            <person name="Meyers B.C."/>
            <person name="Spannagl M."/>
            <person name="Cheung F."/>
            <person name="De Mita S."/>
            <person name="Krishnakumar V."/>
            <person name="Gundlach H."/>
            <person name="Zhou S."/>
            <person name="Mudge J."/>
            <person name="Bharti A.K."/>
            <person name="Murray J.D."/>
            <person name="Naoumkina M.A."/>
            <person name="Rosen B."/>
            <person name="Silverstein K.A."/>
            <person name="Tang H."/>
            <person name="Rombauts S."/>
            <person name="Zhao P.X."/>
            <person name="Zhou P."/>
            <person name="Barbe V."/>
            <person name="Bardou P."/>
            <person name="Bechner M."/>
            <person name="Bellec A."/>
            <person name="Berger A."/>
            <person name="Berges H."/>
            <person name="Bidwell S."/>
            <person name="Bisseling T."/>
            <person name="Choisne N."/>
            <person name="Couloux A."/>
            <person name="Denny R."/>
            <person name="Deshpande S."/>
            <person name="Dai X."/>
            <person name="Doyle J.J."/>
            <person name="Dudez A.M."/>
            <person name="Farmer A.D."/>
            <person name="Fouteau S."/>
            <person name="Franken C."/>
            <person name="Gibelin C."/>
            <person name="Gish J."/>
            <person name="Goldstein S."/>
            <person name="Gonzalez A.J."/>
            <person name="Green P.J."/>
            <person name="Hallab A."/>
            <person name="Hartog M."/>
            <person name="Hua A."/>
            <person name="Humphray S.J."/>
            <person name="Jeong D.H."/>
            <person name="Jing Y."/>
            <person name="Jocker A."/>
            <person name="Kenton S.M."/>
            <person name="Kim D.J."/>
            <person name="Klee K."/>
            <person name="Lai H."/>
            <person name="Lang C."/>
            <person name="Lin S."/>
            <person name="Macmil S.L."/>
            <person name="Magdelenat G."/>
            <person name="Matthews L."/>
            <person name="McCorrison J."/>
            <person name="Monaghan E.L."/>
            <person name="Mun J.H."/>
            <person name="Najar F.Z."/>
            <person name="Nicholson C."/>
            <person name="Noirot C."/>
            <person name="O'Bleness M."/>
            <person name="Paule C.R."/>
            <person name="Poulain J."/>
            <person name="Prion F."/>
            <person name="Qin B."/>
            <person name="Qu C."/>
            <person name="Retzel E.F."/>
            <person name="Riddle C."/>
            <person name="Sallet E."/>
            <person name="Samain S."/>
            <person name="Samson N."/>
            <person name="Sanders I."/>
            <person name="Saurat O."/>
            <person name="Scarpelli C."/>
            <person name="Schiex T."/>
            <person name="Segurens B."/>
            <person name="Severin A.J."/>
            <person name="Sherrier D.J."/>
            <person name="Shi R."/>
            <person name="Sims S."/>
            <person name="Singer S.R."/>
            <person name="Sinharoy S."/>
            <person name="Sterck L."/>
            <person name="Viollet A."/>
            <person name="Wang B.B."/>
            <person name="Wang K."/>
            <person name="Wang M."/>
            <person name="Wang X."/>
            <person name="Warfsmann J."/>
            <person name="Weissenbach J."/>
            <person name="White D.D."/>
            <person name="White J.D."/>
            <person name="Wiley G.B."/>
            <person name="Wincker P."/>
            <person name="Xing Y."/>
            <person name="Yang L."/>
            <person name="Yao Z."/>
            <person name="Ying F."/>
            <person name="Zhai J."/>
            <person name="Zhou L."/>
            <person name="Zuber A."/>
            <person name="Denarie J."/>
            <person name="Dixon R.A."/>
            <person name="May G.D."/>
            <person name="Schwartz D.C."/>
            <person name="Rogers J."/>
            <person name="Quetier F."/>
            <person name="Town C.D."/>
            <person name="Roe B.A."/>
        </authorList>
    </citation>
    <scope>NUCLEOTIDE SEQUENCE [LARGE SCALE GENOMIC DNA]</scope>
    <source>
        <strain evidence="2">A17</strain>
        <strain evidence="4 5">cv. Jemalong A17</strain>
    </source>
</reference>
<dbReference type="AlphaFoldDB" id="G7IT00"/>
<dbReference type="EMBL" id="PSQE01000002">
    <property type="protein sequence ID" value="RHN74222.1"/>
    <property type="molecule type" value="Genomic_DNA"/>
</dbReference>
<dbReference type="EnsemblPlants" id="AES65930">
    <property type="protein sequence ID" value="AES65930"/>
    <property type="gene ID" value="MTR_2g059060"/>
</dbReference>
<proteinExistence type="predicted"/>
<feature type="compositionally biased region" description="Polar residues" evidence="1">
    <location>
        <begin position="41"/>
        <end position="50"/>
    </location>
</feature>
<dbReference type="PANTHER" id="PTHR36078:SF2">
    <property type="entry name" value="OS09G0473966 PROTEIN"/>
    <property type="match status" value="1"/>
</dbReference>
<feature type="region of interest" description="Disordered" evidence="1">
    <location>
        <begin position="153"/>
        <end position="177"/>
    </location>
</feature>
<dbReference type="OrthoDB" id="1669448at2759"/>
<evidence type="ECO:0000313" key="3">
    <source>
        <dbReference type="EMBL" id="RHN74222.1"/>
    </source>
</evidence>
<dbReference type="EMBL" id="CM001218">
    <property type="protein sequence ID" value="AES65930.1"/>
    <property type="molecule type" value="Genomic_DNA"/>
</dbReference>
<feature type="compositionally biased region" description="Polar residues" evidence="1">
    <location>
        <begin position="154"/>
        <end position="170"/>
    </location>
</feature>
<dbReference type="PaxDb" id="3880-AES65930"/>
<evidence type="ECO:0000256" key="1">
    <source>
        <dbReference type="SAM" id="MobiDB-lite"/>
    </source>
</evidence>
<organism evidence="2 5">
    <name type="scientific">Medicago truncatula</name>
    <name type="common">Barrel medic</name>
    <name type="synonym">Medicago tribuloides</name>
    <dbReference type="NCBI Taxonomy" id="3880"/>
    <lineage>
        <taxon>Eukaryota</taxon>
        <taxon>Viridiplantae</taxon>
        <taxon>Streptophyta</taxon>
        <taxon>Embryophyta</taxon>
        <taxon>Tracheophyta</taxon>
        <taxon>Spermatophyta</taxon>
        <taxon>Magnoliopsida</taxon>
        <taxon>eudicotyledons</taxon>
        <taxon>Gunneridae</taxon>
        <taxon>Pentapetalae</taxon>
        <taxon>rosids</taxon>
        <taxon>fabids</taxon>
        <taxon>Fabales</taxon>
        <taxon>Fabaceae</taxon>
        <taxon>Papilionoideae</taxon>
        <taxon>50 kb inversion clade</taxon>
        <taxon>NPAAA clade</taxon>
        <taxon>Hologalegina</taxon>
        <taxon>IRL clade</taxon>
        <taxon>Trifolieae</taxon>
        <taxon>Medicago</taxon>
    </lineage>
</organism>
<evidence type="ECO:0000313" key="2">
    <source>
        <dbReference type="EMBL" id="AES65930.1"/>
    </source>
</evidence>
<dbReference type="Proteomes" id="UP000002051">
    <property type="component" value="Chromosome 2"/>
</dbReference>